<reference evidence="1 2" key="1">
    <citation type="submission" date="2018-10" db="EMBL/GenBank/DDBJ databases">
        <authorList>
            <person name="Noll B N."/>
        </authorList>
    </citation>
    <scope>NUCLEOTIDE SEQUENCE [LARGE SCALE GENOMIC DNA]</scope>
    <source>
        <strain evidence="1">Ecoli022</strain>
    </source>
</reference>
<evidence type="ECO:0000313" key="2">
    <source>
        <dbReference type="Proteomes" id="UP000281521"/>
    </source>
</evidence>
<organism evidence="1 2">
    <name type="scientific">Escherichia coli</name>
    <dbReference type="NCBI Taxonomy" id="562"/>
    <lineage>
        <taxon>Bacteria</taxon>
        <taxon>Pseudomonadati</taxon>
        <taxon>Pseudomonadota</taxon>
        <taxon>Gammaproteobacteria</taxon>
        <taxon>Enterobacterales</taxon>
        <taxon>Enterobacteriaceae</taxon>
        <taxon>Escherichia</taxon>
    </lineage>
</organism>
<dbReference type="EMBL" id="UWXJ01000001">
    <property type="protein sequence ID" value="VCY81478.1"/>
    <property type="molecule type" value="Genomic_DNA"/>
</dbReference>
<gene>
    <name evidence="1" type="ORF">BANRA_00097</name>
</gene>
<protein>
    <submittedName>
        <fullName evidence="1">Uncharacterized protein</fullName>
    </submittedName>
</protein>
<proteinExistence type="predicted"/>
<name>A0A3P5DIC6_ECOLX</name>
<accession>A0A3P5DIC6</accession>
<dbReference type="Proteomes" id="UP000281521">
    <property type="component" value="Unassembled WGS sequence"/>
</dbReference>
<sequence>MSTSGFTKKQSIILRIAAIPLLKFPTNCTLLHTVSTCIYGLFNLITVNSMPVLFLKSEVKP</sequence>
<dbReference type="AlphaFoldDB" id="A0A3P5DIC6"/>
<evidence type="ECO:0000313" key="1">
    <source>
        <dbReference type="EMBL" id="VCY81478.1"/>
    </source>
</evidence>